<dbReference type="EMBL" id="KV427605">
    <property type="protein sequence ID" value="KZT13053.1"/>
    <property type="molecule type" value="Genomic_DNA"/>
</dbReference>
<dbReference type="GO" id="GO:0003723">
    <property type="term" value="F:RNA binding"/>
    <property type="evidence" value="ECO:0007669"/>
    <property type="project" value="TreeGrafter"/>
</dbReference>
<dbReference type="AlphaFoldDB" id="A0A165IGW2"/>
<dbReference type="GO" id="GO:0005524">
    <property type="term" value="F:ATP binding"/>
    <property type="evidence" value="ECO:0007669"/>
    <property type="project" value="InterPro"/>
</dbReference>
<evidence type="ECO:0000313" key="3">
    <source>
        <dbReference type="Proteomes" id="UP000076871"/>
    </source>
</evidence>
<accession>A0A165IGW2</accession>
<dbReference type="InterPro" id="IPR003593">
    <property type="entry name" value="AAA+_ATPase"/>
</dbReference>
<dbReference type="PANTHER" id="PTHR23077">
    <property type="entry name" value="AAA-FAMILY ATPASE"/>
    <property type="match status" value="1"/>
</dbReference>
<dbReference type="RefSeq" id="XP_040770563.1">
    <property type="nucleotide sequence ID" value="XM_040901809.1"/>
</dbReference>
<dbReference type="InterPro" id="IPR027417">
    <property type="entry name" value="P-loop_NTPase"/>
</dbReference>
<dbReference type="GO" id="GO:0005634">
    <property type="term" value="C:nucleus"/>
    <property type="evidence" value="ECO:0007669"/>
    <property type="project" value="TreeGrafter"/>
</dbReference>
<gene>
    <name evidence="2" type="ORF">LAESUDRAFT_27563</name>
</gene>
<dbReference type="SUPFAM" id="SSF52540">
    <property type="entry name" value="P-loop containing nucleoside triphosphate hydrolases"/>
    <property type="match status" value="1"/>
</dbReference>
<dbReference type="GO" id="GO:0042254">
    <property type="term" value="P:ribosome biogenesis"/>
    <property type="evidence" value="ECO:0007669"/>
    <property type="project" value="TreeGrafter"/>
</dbReference>
<dbReference type="InterPro" id="IPR003959">
    <property type="entry name" value="ATPase_AAA_core"/>
</dbReference>
<dbReference type="OrthoDB" id="2115716at2759"/>
<dbReference type="STRING" id="1314785.A0A165IGW2"/>
<dbReference type="Proteomes" id="UP000076871">
    <property type="component" value="Unassembled WGS sequence"/>
</dbReference>
<organism evidence="2 3">
    <name type="scientific">Laetiporus sulphureus 93-53</name>
    <dbReference type="NCBI Taxonomy" id="1314785"/>
    <lineage>
        <taxon>Eukaryota</taxon>
        <taxon>Fungi</taxon>
        <taxon>Dikarya</taxon>
        <taxon>Basidiomycota</taxon>
        <taxon>Agaricomycotina</taxon>
        <taxon>Agaricomycetes</taxon>
        <taxon>Polyporales</taxon>
        <taxon>Laetiporus</taxon>
    </lineage>
</organism>
<dbReference type="SMART" id="SM00382">
    <property type="entry name" value="AAA"/>
    <property type="match status" value="1"/>
</dbReference>
<dbReference type="InParanoid" id="A0A165IGW2"/>
<dbReference type="GeneID" id="63818841"/>
<proteinExistence type="predicted"/>
<keyword evidence="3" id="KW-1185">Reference proteome</keyword>
<sequence>MSIDPRMIVGPLEDAFVKVTFEEDVDADRSRSTDPFYDSWVDKASSAFSEPSVYTARALRKQYRNHSLVLFADPSVNLLGFPGALIQPLAPSEIIESLGFLPSARRLGGQAGTLAGQLQYGAFKVAWDKYDFILYVIRYVQGLSVRTQHYLLHEGPEAPSRALLMAAGAWKNLLHEEILIFNSGFWKKSHELWIEVQKANWDDVILKQEFKDALKKDINGFFSSESLYKSLAIPWKRGLIMYGPPGNGKTISMKAVMKECDAKGYAPLYVKSFKSYLGEEGSMAVVFEMARSMAPCVLVLEDLDSLINDSNRSFFLNQLDGLEGNDGLLVIGSTNHFDKLDPALSGRPSRFDRKYSFDDPDEEERALYAKYWQNKLKSNESIEFPDSLVHEIAVETNKFSFAYLKEAFVSALVLLAGYEDGEKPSFASVLKRQIKSLRSQLDKKPDGATPSVGA</sequence>
<keyword evidence="2" id="KW-0378">Hydrolase</keyword>
<evidence type="ECO:0000313" key="2">
    <source>
        <dbReference type="EMBL" id="KZT13053.1"/>
    </source>
</evidence>
<dbReference type="Gene3D" id="3.40.50.300">
    <property type="entry name" value="P-loop containing nucleotide triphosphate hydrolases"/>
    <property type="match status" value="1"/>
</dbReference>
<dbReference type="GO" id="GO:1990275">
    <property type="term" value="F:preribosome binding"/>
    <property type="evidence" value="ECO:0007669"/>
    <property type="project" value="TreeGrafter"/>
</dbReference>
<dbReference type="PANTHER" id="PTHR23077:SF132">
    <property type="entry name" value="ATP-DEPENDENT ZN PROTEASE"/>
    <property type="match status" value="1"/>
</dbReference>
<feature type="domain" description="AAA+ ATPase" evidence="1">
    <location>
        <begin position="235"/>
        <end position="361"/>
    </location>
</feature>
<dbReference type="InterPro" id="IPR050168">
    <property type="entry name" value="AAA_ATPase_domain"/>
</dbReference>
<reference evidence="2 3" key="1">
    <citation type="journal article" date="2016" name="Mol. Biol. Evol.">
        <title>Comparative Genomics of Early-Diverging Mushroom-Forming Fungi Provides Insights into the Origins of Lignocellulose Decay Capabilities.</title>
        <authorList>
            <person name="Nagy L.G."/>
            <person name="Riley R."/>
            <person name="Tritt A."/>
            <person name="Adam C."/>
            <person name="Daum C."/>
            <person name="Floudas D."/>
            <person name="Sun H."/>
            <person name="Yadav J.S."/>
            <person name="Pangilinan J."/>
            <person name="Larsson K.H."/>
            <person name="Matsuura K."/>
            <person name="Barry K."/>
            <person name="Labutti K."/>
            <person name="Kuo R."/>
            <person name="Ohm R.A."/>
            <person name="Bhattacharya S.S."/>
            <person name="Shirouzu T."/>
            <person name="Yoshinaga Y."/>
            <person name="Martin F.M."/>
            <person name="Grigoriev I.V."/>
            <person name="Hibbett D.S."/>
        </authorList>
    </citation>
    <scope>NUCLEOTIDE SEQUENCE [LARGE SCALE GENOMIC DNA]</scope>
    <source>
        <strain evidence="2 3">93-53</strain>
    </source>
</reference>
<dbReference type="GO" id="GO:0016887">
    <property type="term" value="F:ATP hydrolysis activity"/>
    <property type="evidence" value="ECO:0007669"/>
    <property type="project" value="InterPro"/>
</dbReference>
<name>A0A165IGW2_9APHY</name>
<protein>
    <submittedName>
        <fullName evidence="2">p-loop containing nucleoside triphosphate hydrolase protein</fullName>
    </submittedName>
</protein>
<evidence type="ECO:0000259" key="1">
    <source>
        <dbReference type="SMART" id="SM00382"/>
    </source>
</evidence>
<dbReference type="Pfam" id="PF00004">
    <property type="entry name" value="AAA"/>
    <property type="match status" value="1"/>
</dbReference>